<evidence type="ECO:0008006" key="3">
    <source>
        <dbReference type="Google" id="ProtNLM"/>
    </source>
</evidence>
<sequence length="107" mass="12513">MTDYQQRGETFSVLGSKYDLFEGIYGPADWKRLCQFLELDRTPICCAIPKNHPLCDHKQISMHDLDNQHIVTIPLDTDLTLPYGLMYANEPREALKKFLRIVKKLTW</sequence>
<gene>
    <name evidence="1" type="ORF">DO83_01715</name>
</gene>
<dbReference type="AlphaFoldDB" id="A0A1Q2C400"/>
<evidence type="ECO:0000313" key="2">
    <source>
        <dbReference type="Proteomes" id="UP000188159"/>
    </source>
</evidence>
<protein>
    <recommendedName>
        <fullName evidence="3">LysR substrate-binding domain-containing protein</fullName>
    </recommendedName>
</protein>
<organism evidence="1 2">
    <name type="scientific">Anaerostipes hadrus</name>
    <dbReference type="NCBI Taxonomy" id="649756"/>
    <lineage>
        <taxon>Bacteria</taxon>
        <taxon>Bacillati</taxon>
        <taxon>Bacillota</taxon>
        <taxon>Clostridia</taxon>
        <taxon>Lachnospirales</taxon>
        <taxon>Lachnospiraceae</taxon>
        <taxon>Anaerostipes</taxon>
    </lineage>
</organism>
<proteinExistence type="predicted"/>
<accession>A0A1Q2C400</accession>
<dbReference type="Gene3D" id="3.40.190.290">
    <property type="match status" value="1"/>
</dbReference>
<name>A0A1Q2C400_ANAHA</name>
<dbReference type="Proteomes" id="UP000188159">
    <property type="component" value="Chromosome"/>
</dbReference>
<dbReference type="RefSeq" id="WP_077325378.1">
    <property type="nucleotide sequence ID" value="NZ_CP012098.1"/>
</dbReference>
<reference evidence="1 2" key="1">
    <citation type="journal article" date="2016" name="Sci. Rep.">
        <title>Accelerated dysbiosis of gut microbiota during aggravation of DSS-induced colitis by a butyrate-producing bacterium.</title>
        <authorList>
            <person name="Zhang Q."/>
            <person name="Wu Y."/>
            <person name="Wang J."/>
            <person name="Wu G."/>
            <person name="Long W."/>
            <person name="Xue Z."/>
            <person name="Wang L."/>
            <person name="Zhang X."/>
            <person name="Pang X."/>
            <person name="Zhao Y."/>
            <person name="Zhao L."/>
            <person name="Zhang C."/>
        </authorList>
    </citation>
    <scope>NUCLEOTIDE SEQUENCE [LARGE SCALE GENOMIC DNA]</scope>
    <source>
        <strain evidence="1 2">BPB5</strain>
    </source>
</reference>
<dbReference type="EMBL" id="CP012098">
    <property type="protein sequence ID" value="AQP38463.1"/>
    <property type="molecule type" value="Genomic_DNA"/>
</dbReference>
<evidence type="ECO:0000313" key="1">
    <source>
        <dbReference type="EMBL" id="AQP38463.1"/>
    </source>
</evidence>